<feature type="domain" description="HNH nuclease" evidence="1">
    <location>
        <begin position="71"/>
        <end position="113"/>
    </location>
</feature>
<dbReference type="EMBL" id="PDHS01000444">
    <property type="protein sequence ID" value="MQM32125.1"/>
    <property type="molecule type" value="Genomic_DNA"/>
</dbReference>
<reference evidence="2 3" key="1">
    <citation type="submission" date="2017-09" db="EMBL/GenBank/DDBJ databases">
        <title>Metagenomic Analysis Reveals Denitrifying Candidatus Accumulibacter and Flanking Population as a Source of N2O.</title>
        <authorList>
            <person name="Gao H."/>
            <person name="Mao Y."/>
            <person name="Zhao X."/>
            <person name="Liu W.-T."/>
            <person name="Zhang T."/>
            <person name="Wells G."/>
        </authorList>
    </citation>
    <scope>NUCLEOTIDE SEQUENCE [LARGE SCALE GENOMIC DNA]</scope>
    <source>
        <strain evidence="2">CANDO_2_IC</strain>
    </source>
</reference>
<evidence type="ECO:0000313" key="3">
    <source>
        <dbReference type="Proteomes" id="UP000342300"/>
    </source>
</evidence>
<comment type="caution">
    <text evidence="2">The sequence shown here is derived from an EMBL/GenBank/DDBJ whole genome shotgun (WGS) entry which is preliminary data.</text>
</comment>
<proteinExistence type="predicted"/>
<dbReference type="InterPro" id="IPR044930">
    <property type="entry name" value="Homing_endonuclease_His-Me"/>
</dbReference>
<dbReference type="GO" id="GO:0004519">
    <property type="term" value="F:endonuclease activity"/>
    <property type="evidence" value="ECO:0007669"/>
    <property type="project" value="InterPro"/>
</dbReference>
<organism evidence="2 3">
    <name type="scientific">Candidatus Accumulibacter phosphatis</name>
    <dbReference type="NCBI Taxonomy" id="327160"/>
    <lineage>
        <taxon>Bacteria</taxon>
        <taxon>Pseudomonadati</taxon>
        <taxon>Pseudomonadota</taxon>
        <taxon>Betaproteobacteria</taxon>
        <taxon>Candidatus Accumulibacter</taxon>
    </lineage>
</organism>
<accession>A0A6A7RXD5</accession>
<dbReference type="AlphaFoldDB" id="A0A6A7RXD5"/>
<name>A0A6A7RXD5_9PROT</name>
<dbReference type="Proteomes" id="UP000342300">
    <property type="component" value="Unassembled WGS sequence"/>
</dbReference>
<dbReference type="InterPro" id="IPR044925">
    <property type="entry name" value="His-Me_finger_sf"/>
</dbReference>
<dbReference type="InterPro" id="IPR003615">
    <property type="entry name" value="HNH_nuc"/>
</dbReference>
<sequence length="182" mass="20070">MADQIIRSETSISVIRRRKPRSLAERLWERVDTSSSPGGCWLWTGATIGGRYGQIRRDPVGNDVQGKKTTTHRVAWELTYGVIPPGMHICHRCDTPRCVNPAHLWLGTHADNLADMKAKGRAARGERSGTARLNTKQVQIIKRLLTSGACGVQELSTLAGVSSSTIDAIKHQKIWRHVDAGL</sequence>
<evidence type="ECO:0000259" key="1">
    <source>
        <dbReference type="Pfam" id="PF13392"/>
    </source>
</evidence>
<dbReference type="Pfam" id="PF13392">
    <property type="entry name" value="HNH_3"/>
    <property type="match status" value="1"/>
</dbReference>
<protein>
    <recommendedName>
        <fullName evidence="1">HNH nuclease domain-containing protein</fullName>
    </recommendedName>
</protein>
<dbReference type="SUPFAM" id="SSF54060">
    <property type="entry name" value="His-Me finger endonucleases"/>
    <property type="match status" value="1"/>
</dbReference>
<gene>
    <name evidence="2" type="ORF">CRU78_17110</name>
</gene>
<evidence type="ECO:0000313" key="2">
    <source>
        <dbReference type="EMBL" id="MQM32125.1"/>
    </source>
</evidence>
<dbReference type="Gene3D" id="3.90.75.10">
    <property type="entry name" value="Homing Intron 3 (I-ppo) Encoded Endonuclease, Chain A"/>
    <property type="match status" value="1"/>
</dbReference>